<protein>
    <recommendedName>
        <fullName evidence="6">Ribonuclease P protein component 1</fullName>
        <shortName evidence="6">RNase P component 1</shortName>
        <ecNumber evidence="6">3.1.26.5</ecNumber>
    </recommendedName>
    <alternativeName>
        <fullName evidence="6">Rpp29</fullName>
    </alternativeName>
</protein>
<organism evidence="7 8">
    <name type="scientific">Methanoregula boonei (strain DSM 21154 / JCM 14090 / 6A8)</name>
    <dbReference type="NCBI Taxonomy" id="456442"/>
    <lineage>
        <taxon>Archaea</taxon>
        <taxon>Methanobacteriati</taxon>
        <taxon>Methanobacteriota</taxon>
        <taxon>Stenosarchaea group</taxon>
        <taxon>Methanomicrobia</taxon>
        <taxon>Methanomicrobiales</taxon>
        <taxon>Methanoregulaceae</taxon>
        <taxon>Methanoregula</taxon>
    </lineage>
</organism>
<evidence type="ECO:0000256" key="5">
    <source>
        <dbReference type="ARBA" id="ARBA00022801"/>
    </source>
</evidence>
<dbReference type="GO" id="GO:0004526">
    <property type="term" value="F:ribonuclease P activity"/>
    <property type="evidence" value="ECO:0007669"/>
    <property type="project" value="UniProtKB-UniRule"/>
</dbReference>
<comment type="subcellular location">
    <subcellularLocation>
        <location evidence="6">Cytoplasm</location>
    </subcellularLocation>
</comment>
<dbReference type="GO" id="GO:0005737">
    <property type="term" value="C:cytoplasm"/>
    <property type="evidence" value="ECO:0007669"/>
    <property type="project" value="UniProtKB-SubCell"/>
</dbReference>
<name>A7I5P7_METB6</name>
<dbReference type="GO" id="GO:0003723">
    <property type="term" value="F:RNA binding"/>
    <property type="evidence" value="ECO:0007669"/>
    <property type="project" value="InterPro"/>
</dbReference>
<evidence type="ECO:0000256" key="4">
    <source>
        <dbReference type="ARBA" id="ARBA00022759"/>
    </source>
</evidence>
<dbReference type="EC" id="3.1.26.5" evidence="6"/>
<dbReference type="STRING" id="456442.Mboo_0540"/>
<evidence type="ECO:0000256" key="3">
    <source>
        <dbReference type="ARBA" id="ARBA00022722"/>
    </source>
</evidence>
<keyword evidence="5 6" id="KW-0378">Hydrolase</keyword>
<keyword evidence="4 6" id="KW-0255">Endonuclease</keyword>
<dbReference type="SMART" id="SM00538">
    <property type="entry name" value="POP4"/>
    <property type="match status" value="1"/>
</dbReference>
<dbReference type="EMBL" id="CP000780">
    <property type="protein sequence ID" value="ABS55058.1"/>
    <property type="molecule type" value="Genomic_DNA"/>
</dbReference>
<dbReference type="InterPro" id="IPR023534">
    <property type="entry name" value="Rof/RNase_P-like"/>
</dbReference>
<accession>A7I5P7</accession>
<evidence type="ECO:0000313" key="7">
    <source>
        <dbReference type="EMBL" id="ABS55058.1"/>
    </source>
</evidence>
<keyword evidence="3 6" id="KW-0540">Nuclease</keyword>
<sequence>MISCQNVTRHELIGLDVLVAGATNPLHQGVSGHIIDETRNLVAIRTQVGIKKIPKAGSLFRLSLPDNTLVEIHGSALILAPEKRLKRA</sequence>
<gene>
    <name evidence="6" type="primary">rnp1</name>
    <name evidence="7" type="ordered locus">Mboo_0540</name>
</gene>
<evidence type="ECO:0000256" key="1">
    <source>
        <dbReference type="ARBA" id="ARBA00022490"/>
    </source>
</evidence>
<keyword evidence="8" id="KW-1185">Reference proteome</keyword>
<proteinExistence type="inferred from homology"/>
<comment type="function">
    <text evidence="6">Part of ribonuclease P, a protein complex that generates mature tRNA molecules by cleaving their 5'-ends.</text>
</comment>
<keyword evidence="1 6" id="KW-0963">Cytoplasm</keyword>
<comment type="catalytic activity">
    <reaction evidence="6">
        <text>Endonucleolytic cleavage of RNA, removing 5'-extranucleotides from tRNA precursor.</text>
        <dbReference type="EC" id="3.1.26.5"/>
    </reaction>
</comment>
<dbReference type="OrthoDB" id="39019at2157"/>
<dbReference type="RefSeq" id="WP_012106079.1">
    <property type="nucleotide sequence ID" value="NC_009712.1"/>
</dbReference>
<dbReference type="GO" id="GO:0030677">
    <property type="term" value="C:ribonuclease P complex"/>
    <property type="evidence" value="ECO:0007669"/>
    <property type="project" value="UniProtKB-UniRule"/>
</dbReference>
<comment type="subunit">
    <text evidence="6">Consists of a catalytic RNA component and at least 4-5 protein subunits.</text>
</comment>
<dbReference type="Proteomes" id="UP000002408">
    <property type="component" value="Chromosome"/>
</dbReference>
<dbReference type="InterPro" id="IPR036980">
    <property type="entry name" value="RNase_P/MRP_Rpp29_sf"/>
</dbReference>
<keyword evidence="2 6" id="KW-0819">tRNA processing</keyword>
<dbReference type="InterPro" id="IPR002730">
    <property type="entry name" value="Rpp29/RNP1"/>
</dbReference>
<dbReference type="HOGENOM" id="CLU_107020_2_0_2"/>
<dbReference type="HAMAP" id="MF_00754">
    <property type="entry name" value="RNase_P_1"/>
    <property type="match status" value="1"/>
</dbReference>
<evidence type="ECO:0000313" key="8">
    <source>
        <dbReference type="Proteomes" id="UP000002408"/>
    </source>
</evidence>
<dbReference type="GO" id="GO:0001682">
    <property type="term" value="P:tRNA 5'-leader removal"/>
    <property type="evidence" value="ECO:0007669"/>
    <property type="project" value="UniProtKB-UniRule"/>
</dbReference>
<dbReference type="GeneID" id="5412234"/>
<dbReference type="eggNOG" id="arCOG00784">
    <property type="taxonomic scope" value="Archaea"/>
</dbReference>
<dbReference type="Gene3D" id="2.30.30.210">
    <property type="entry name" value="Ribonuclease P/MRP, subunit p29"/>
    <property type="match status" value="1"/>
</dbReference>
<dbReference type="Pfam" id="PF01868">
    <property type="entry name" value="RNase_P-MRP_p29"/>
    <property type="match status" value="1"/>
</dbReference>
<dbReference type="SUPFAM" id="SSF101744">
    <property type="entry name" value="Rof/RNase P subunit-like"/>
    <property type="match status" value="1"/>
</dbReference>
<reference evidence="8" key="1">
    <citation type="journal article" date="2015" name="Microbiology">
        <title>Genome of Methanoregula boonei 6A8 reveals adaptations to oligotrophic peatland environments.</title>
        <authorList>
            <person name="Braeuer S."/>
            <person name="Cadillo-Quiroz H."/>
            <person name="Kyrpides N."/>
            <person name="Woyke T."/>
            <person name="Goodwin L."/>
            <person name="Detter C."/>
            <person name="Podell S."/>
            <person name="Yavitt J.B."/>
            <person name="Zinder S.H."/>
        </authorList>
    </citation>
    <scope>NUCLEOTIDE SEQUENCE [LARGE SCALE GENOMIC DNA]</scope>
    <source>
        <strain evidence="8">DSM 21154 / JCM 14090 / 6A8</strain>
    </source>
</reference>
<dbReference type="AlphaFoldDB" id="A7I5P7"/>
<dbReference type="InterPro" id="IPR023538">
    <property type="entry name" value="RNP1"/>
</dbReference>
<comment type="similarity">
    <text evidence="6">Belongs to the eukaryotic/archaeal RNase P protein component 1 family.</text>
</comment>
<dbReference type="KEGG" id="mbn:Mboo_0540"/>
<evidence type="ECO:0000256" key="6">
    <source>
        <dbReference type="HAMAP-Rule" id="MF_00754"/>
    </source>
</evidence>
<evidence type="ECO:0000256" key="2">
    <source>
        <dbReference type="ARBA" id="ARBA00022694"/>
    </source>
</evidence>